<dbReference type="GO" id="GO:0008270">
    <property type="term" value="F:zinc ion binding"/>
    <property type="evidence" value="ECO:0007669"/>
    <property type="project" value="UniProtKB-KW"/>
</dbReference>
<dbReference type="InterPro" id="IPR036236">
    <property type="entry name" value="Znf_C2H2_sf"/>
</dbReference>
<feature type="region of interest" description="Disordered" evidence="2">
    <location>
        <begin position="69"/>
        <end position="88"/>
    </location>
</feature>
<evidence type="ECO:0000313" key="5">
    <source>
        <dbReference type="Proteomes" id="UP001152798"/>
    </source>
</evidence>
<keyword evidence="1" id="KW-0862">Zinc</keyword>
<dbReference type="PROSITE" id="PS00028">
    <property type="entry name" value="ZINC_FINGER_C2H2_1"/>
    <property type="match status" value="1"/>
</dbReference>
<dbReference type="InterPro" id="IPR013087">
    <property type="entry name" value="Znf_C2H2_type"/>
</dbReference>
<evidence type="ECO:0000313" key="4">
    <source>
        <dbReference type="EMBL" id="CAH1407127.1"/>
    </source>
</evidence>
<sequence length="303" mass="35501">MSKTNEDGSNRIVYDLSEDPGDAYFCTPCKMEFRREEDLLVHLKLRDHKRKKKYDEKIYNRRVFGESNEQGPLLMSEPETSEEEDETTKYEREARLRNNLCVHKGYGFSCGECVEKRIDMEENGNFDFVKIGKHLETVYKRMVDEYGDDLSLPSSCSDDLEENIFEKSDALVESLSKYDGVGMDKKDEEAEDEKKKKKKTEEAKNVDSMEEVRSRFEEVLLDPDSGYDNQLPRVVSFDGEEFKNSDSENEDEELNNLDFEKEEKEFDDIFNNPFKNSEGEVPSKYEMMRGKIRFSNLIKKIPL</sequence>
<dbReference type="PROSITE" id="PS50157">
    <property type="entry name" value="ZINC_FINGER_C2H2_2"/>
    <property type="match status" value="1"/>
</dbReference>
<feature type="region of interest" description="Disordered" evidence="2">
    <location>
        <begin position="183"/>
        <end position="212"/>
    </location>
</feature>
<gene>
    <name evidence="4" type="ORF">NEZAVI_LOCUS14925</name>
</gene>
<evidence type="ECO:0000256" key="2">
    <source>
        <dbReference type="SAM" id="MobiDB-lite"/>
    </source>
</evidence>
<dbReference type="OrthoDB" id="10421669at2759"/>
<proteinExistence type="predicted"/>
<evidence type="ECO:0000259" key="3">
    <source>
        <dbReference type="PROSITE" id="PS50157"/>
    </source>
</evidence>
<reference evidence="4" key="1">
    <citation type="submission" date="2022-01" db="EMBL/GenBank/DDBJ databases">
        <authorList>
            <person name="King R."/>
        </authorList>
    </citation>
    <scope>NUCLEOTIDE SEQUENCE</scope>
</reference>
<keyword evidence="5" id="KW-1185">Reference proteome</keyword>
<evidence type="ECO:0000256" key="1">
    <source>
        <dbReference type="PROSITE-ProRule" id="PRU00042"/>
    </source>
</evidence>
<organism evidence="4 5">
    <name type="scientific">Nezara viridula</name>
    <name type="common">Southern green stink bug</name>
    <name type="synonym">Cimex viridulus</name>
    <dbReference type="NCBI Taxonomy" id="85310"/>
    <lineage>
        <taxon>Eukaryota</taxon>
        <taxon>Metazoa</taxon>
        <taxon>Ecdysozoa</taxon>
        <taxon>Arthropoda</taxon>
        <taxon>Hexapoda</taxon>
        <taxon>Insecta</taxon>
        <taxon>Pterygota</taxon>
        <taxon>Neoptera</taxon>
        <taxon>Paraneoptera</taxon>
        <taxon>Hemiptera</taxon>
        <taxon>Heteroptera</taxon>
        <taxon>Panheteroptera</taxon>
        <taxon>Pentatomomorpha</taxon>
        <taxon>Pentatomoidea</taxon>
        <taxon>Pentatomidae</taxon>
        <taxon>Pentatominae</taxon>
        <taxon>Nezara</taxon>
    </lineage>
</organism>
<name>A0A9P0MYI3_NEZVI</name>
<dbReference type="SUPFAM" id="SSF57667">
    <property type="entry name" value="beta-beta-alpha zinc fingers"/>
    <property type="match status" value="1"/>
</dbReference>
<protein>
    <recommendedName>
        <fullName evidence="3">C2H2-type domain-containing protein</fullName>
    </recommendedName>
</protein>
<keyword evidence="1" id="KW-0863">Zinc-finger</keyword>
<dbReference type="EMBL" id="OV725083">
    <property type="protein sequence ID" value="CAH1407127.1"/>
    <property type="molecule type" value="Genomic_DNA"/>
</dbReference>
<dbReference type="AlphaFoldDB" id="A0A9P0MYI3"/>
<keyword evidence="1" id="KW-0479">Metal-binding</keyword>
<accession>A0A9P0MYI3</accession>
<feature type="domain" description="C2H2-type" evidence="3">
    <location>
        <begin position="24"/>
        <end position="53"/>
    </location>
</feature>
<dbReference type="Proteomes" id="UP001152798">
    <property type="component" value="Chromosome 7"/>
</dbReference>